<evidence type="ECO:0000259" key="1">
    <source>
        <dbReference type="Pfam" id="PF06985"/>
    </source>
</evidence>
<gene>
    <name evidence="2" type="ORF">B0T16DRAFT_331321</name>
</gene>
<dbReference type="PANTHER" id="PTHR24148:SF73">
    <property type="entry name" value="HET DOMAIN PROTEIN (AFU_ORTHOLOGUE AFUA_8G01020)"/>
    <property type="match status" value="1"/>
</dbReference>
<evidence type="ECO:0000313" key="2">
    <source>
        <dbReference type="EMBL" id="KAK0644311.1"/>
    </source>
</evidence>
<name>A0AA39Y1J4_9PEZI</name>
<evidence type="ECO:0000313" key="3">
    <source>
        <dbReference type="Proteomes" id="UP001174936"/>
    </source>
</evidence>
<dbReference type="InterPro" id="IPR010730">
    <property type="entry name" value="HET"/>
</dbReference>
<feature type="domain" description="Heterokaryon incompatibility" evidence="1">
    <location>
        <begin position="50"/>
        <end position="201"/>
    </location>
</feature>
<comment type="caution">
    <text evidence="2">The sequence shown here is derived from an EMBL/GenBank/DDBJ whole genome shotgun (WGS) entry which is preliminary data.</text>
</comment>
<dbReference type="EMBL" id="JAULSV010000005">
    <property type="protein sequence ID" value="KAK0644311.1"/>
    <property type="molecule type" value="Genomic_DNA"/>
</dbReference>
<keyword evidence="3" id="KW-1185">Reference proteome</keyword>
<organism evidence="2 3">
    <name type="scientific">Cercophora newfieldiana</name>
    <dbReference type="NCBI Taxonomy" id="92897"/>
    <lineage>
        <taxon>Eukaryota</taxon>
        <taxon>Fungi</taxon>
        <taxon>Dikarya</taxon>
        <taxon>Ascomycota</taxon>
        <taxon>Pezizomycotina</taxon>
        <taxon>Sordariomycetes</taxon>
        <taxon>Sordariomycetidae</taxon>
        <taxon>Sordariales</taxon>
        <taxon>Lasiosphaeriaceae</taxon>
        <taxon>Cercophora</taxon>
    </lineage>
</organism>
<proteinExistence type="predicted"/>
<dbReference type="Pfam" id="PF06985">
    <property type="entry name" value="HET"/>
    <property type="match status" value="1"/>
</dbReference>
<dbReference type="Proteomes" id="UP001174936">
    <property type="component" value="Unassembled WGS sequence"/>
</dbReference>
<accession>A0AA39Y1J4</accession>
<feature type="non-terminal residue" evidence="2">
    <location>
        <position position="1"/>
    </location>
</feature>
<dbReference type="PANTHER" id="PTHR24148">
    <property type="entry name" value="ANKYRIN REPEAT DOMAIN-CONTAINING PROTEIN 39 HOMOLOG-RELATED"/>
    <property type="match status" value="1"/>
</dbReference>
<sequence>MDDVGNYMPLDPSALEIRLLSIHLPQAPDNDDDPIHLTLEKASLLQPSRYVALSYTWGDPSQTKEVILNNRRHRVTDNLHSALHQLRAINGRSDAMFESDAGAPLHGNKYWIDAVCIDQSNVSEKNYQVPLMTRIYRGAAEIYVWLGQSNWEIDVFGHYILAESADERAALMPQDELFFLLRCVAFILFKPWWRRLWIIQEFI</sequence>
<dbReference type="AlphaFoldDB" id="A0AA39Y1J4"/>
<dbReference type="InterPro" id="IPR052895">
    <property type="entry name" value="HetReg/Transcr_Mod"/>
</dbReference>
<protein>
    <submittedName>
        <fullName evidence="2">Heterokaryon incompatibility protein-domain-containing protein</fullName>
    </submittedName>
</protein>
<reference evidence="2" key="1">
    <citation type="submission" date="2023-06" db="EMBL/GenBank/DDBJ databases">
        <title>Genome-scale phylogeny and comparative genomics of the fungal order Sordariales.</title>
        <authorList>
            <consortium name="Lawrence Berkeley National Laboratory"/>
            <person name="Hensen N."/>
            <person name="Bonometti L."/>
            <person name="Westerberg I."/>
            <person name="Brannstrom I.O."/>
            <person name="Guillou S."/>
            <person name="Cros-Aarteil S."/>
            <person name="Calhoun S."/>
            <person name="Haridas S."/>
            <person name="Kuo A."/>
            <person name="Mondo S."/>
            <person name="Pangilinan J."/>
            <person name="Riley R."/>
            <person name="Labutti K."/>
            <person name="Andreopoulos B."/>
            <person name="Lipzen A."/>
            <person name="Chen C."/>
            <person name="Yanf M."/>
            <person name="Daum C."/>
            <person name="Ng V."/>
            <person name="Clum A."/>
            <person name="Steindorff A."/>
            <person name="Ohm R."/>
            <person name="Martin F."/>
            <person name="Silar P."/>
            <person name="Natvig D."/>
            <person name="Lalanne C."/>
            <person name="Gautier V."/>
            <person name="Ament-Velasquez S.L."/>
            <person name="Kruys A."/>
            <person name="Hutchinson M.I."/>
            <person name="Powell A.J."/>
            <person name="Barry K."/>
            <person name="Miller A.N."/>
            <person name="Grigoriev I.V."/>
            <person name="Debuchy R."/>
            <person name="Gladieux P."/>
            <person name="Thoren M.H."/>
            <person name="Johannesson H."/>
        </authorList>
    </citation>
    <scope>NUCLEOTIDE SEQUENCE</scope>
    <source>
        <strain evidence="2">SMH2532-1</strain>
    </source>
</reference>